<gene>
    <name evidence="7" type="ORF">ETB97_010573</name>
</gene>
<evidence type="ECO:0000259" key="6">
    <source>
        <dbReference type="Pfam" id="PF08573"/>
    </source>
</evidence>
<comment type="caution">
    <text evidence="7">The sequence shown here is derived from an EMBL/GenBank/DDBJ whole genome shotgun (WGS) entry which is preliminary data.</text>
</comment>
<reference evidence="7 8" key="1">
    <citation type="submission" date="2019-04" db="EMBL/GenBank/DDBJ databases">
        <title>Aspergillus burnettii sp. nov., novel species from soil in southeast Queensland.</title>
        <authorList>
            <person name="Gilchrist C.L.M."/>
            <person name="Pitt J.I."/>
            <person name="Lange L."/>
            <person name="Lacey H.J."/>
            <person name="Vuong D."/>
            <person name="Midgley D.J."/>
            <person name="Greenfield P."/>
            <person name="Bradbury M."/>
            <person name="Lacey E."/>
            <person name="Busk P.K."/>
            <person name="Pilgaard B."/>
            <person name="Chooi Y.H."/>
            <person name="Piggott A.M."/>
        </authorList>
    </citation>
    <scope>NUCLEOTIDE SEQUENCE [LARGE SCALE GENOMIC DNA]</scope>
    <source>
        <strain evidence="7 8">FRR 5400</strain>
    </source>
</reference>
<dbReference type="InterPro" id="IPR033316">
    <property type="entry name" value="RBBP8-like"/>
</dbReference>
<keyword evidence="4" id="KW-0175">Coiled coil</keyword>
<evidence type="ECO:0000256" key="5">
    <source>
        <dbReference type="SAM" id="MobiDB-lite"/>
    </source>
</evidence>
<accession>A0A8H6E876</accession>
<dbReference type="GO" id="GO:0005634">
    <property type="term" value="C:nucleus"/>
    <property type="evidence" value="ECO:0007669"/>
    <property type="project" value="UniProtKB-SubCell"/>
</dbReference>
<feature type="compositionally biased region" description="Polar residues" evidence="5">
    <location>
        <begin position="225"/>
        <end position="242"/>
    </location>
</feature>
<name>A0A8H6E876_PETAA</name>
<dbReference type="GO" id="GO:0010792">
    <property type="term" value="P:DNA double-strand break processing involved in repair via single-strand annealing"/>
    <property type="evidence" value="ECO:0007669"/>
    <property type="project" value="TreeGrafter"/>
</dbReference>
<keyword evidence="8" id="KW-1185">Reference proteome</keyword>
<feature type="compositionally biased region" description="Low complexity" evidence="5">
    <location>
        <begin position="191"/>
        <end position="202"/>
    </location>
</feature>
<evidence type="ECO:0000256" key="2">
    <source>
        <dbReference type="ARBA" id="ARBA00022763"/>
    </source>
</evidence>
<evidence type="ECO:0000256" key="4">
    <source>
        <dbReference type="SAM" id="Coils"/>
    </source>
</evidence>
<proteinExistence type="predicted"/>
<comment type="subcellular location">
    <subcellularLocation>
        <location evidence="1">Nucleus</location>
    </subcellularLocation>
</comment>
<keyword evidence="2" id="KW-0227">DNA damage</keyword>
<dbReference type="InterPro" id="IPR013882">
    <property type="entry name" value="Ctp1_C"/>
</dbReference>
<evidence type="ECO:0000313" key="7">
    <source>
        <dbReference type="EMBL" id="KAF5863114.1"/>
    </source>
</evidence>
<dbReference type="Pfam" id="PF08573">
    <property type="entry name" value="SAE2"/>
    <property type="match status" value="1"/>
</dbReference>
<feature type="region of interest" description="Disordered" evidence="5">
    <location>
        <begin position="347"/>
        <end position="380"/>
    </location>
</feature>
<dbReference type="AlphaFoldDB" id="A0A8H6E876"/>
<organism evidence="7 8">
    <name type="scientific">Petromyces alliaceus</name>
    <name type="common">Aspergillus alliaceus</name>
    <dbReference type="NCBI Taxonomy" id="209559"/>
    <lineage>
        <taxon>Eukaryota</taxon>
        <taxon>Fungi</taxon>
        <taxon>Dikarya</taxon>
        <taxon>Ascomycota</taxon>
        <taxon>Pezizomycotina</taxon>
        <taxon>Eurotiomycetes</taxon>
        <taxon>Eurotiomycetidae</taxon>
        <taxon>Eurotiales</taxon>
        <taxon>Aspergillaceae</taxon>
        <taxon>Aspergillus</taxon>
        <taxon>Aspergillus subgen. Circumdati</taxon>
    </lineage>
</organism>
<evidence type="ECO:0000256" key="1">
    <source>
        <dbReference type="ARBA" id="ARBA00004123"/>
    </source>
</evidence>
<feature type="region of interest" description="Disordered" evidence="5">
    <location>
        <begin position="402"/>
        <end position="437"/>
    </location>
</feature>
<dbReference type="GO" id="GO:0003684">
    <property type="term" value="F:damaged DNA binding"/>
    <property type="evidence" value="ECO:0007669"/>
    <property type="project" value="TreeGrafter"/>
</dbReference>
<dbReference type="EMBL" id="SPNV01000058">
    <property type="protein sequence ID" value="KAF5863114.1"/>
    <property type="molecule type" value="Genomic_DNA"/>
</dbReference>
<dbReference type="PANTHER" id="PTHR15107">
    <property type="entry name" value="RETINOBLASTOMA BINDING PROTEIN 8"/>
    <property type="match status" value="1"/>
</dbReference>
<evidence type="ECO:0000313" key="8">
    <source>
        <dbReference type="Proteomes" id="UP000541154"/>
    </source>
</evidence>
<feature type="coiled-coil region" evidence="4">
    <location>
        <begin position="37"/>
        <end position="71"/>
    </location>
</feature>
<keyword evidence="3" id="KW-0539">Nucleus</keyword>
<feature type="domain" description="DNA endonuclease activator Ctp1 C-terminal" evidence="6">
    <location>
        <begin position="463"/>
        <end position="575"/>
    </location>
</feature>
<feature type="compositionally biased region" description="Polar residues" evidence="5">
    <location>
        <begin position="402"/>
        <end position="418"/>
    </location>
</feature>
<dbReference type="PANTHER" id="PTHR15107:SF0">
    <property type="entry name" value="DNA ENDONUCLEASE ACTIVATOR CTP1 C-TERMINAL DOMAIN-CONTAINING PROTEIN"/>
    <property type="match status" value="1"/>
</dbReference>
<protein>
    <recommendedName>
        <fullName evidence="6">DNA endonuclease activator Ctp1 C-terminal domain-containing protein</fullName>
    </recommendedName>
</protein>
<dbReference type="Proteomes" id="UP000541154">
    <property type="component" value="Unassembled WGS sequence"/>
</dbReference>
<sequence length="610" mass="69027">MDILNKFHASVTQSLESSFNNAYSDFNDLLVLHDAKVAAAEGRLKVAEDARSQALTEIEQLKVKVIHLRKEISRGDINLEDAEAPVSEPQLEETYAPQRILNLPSDNNPFSSRYGTKEAKVINEKYVALYGDAQTLVKAYKGLRRQIMRHKRKLEHWRTCLERDEFTLVLNGVAVKFQRVKSMTSENQNHSPTVESMSTTVTSELDEVCPPGISEQIKGPKKSPKNQFQTESLAASSTQFDPSCSPEETDTSTQQHRALKRKRGLLSEPGDSASHSSLEKGGSKQDIAVKSQSMSSGPIRSFPQHTEDGEQVYSAAHTRKTPWNTEVASLPAALNTQDVSTRLEHLLEEPLSPKQPLRPQKDTETVRDSKSYKKHRFDVNQPALTENNPCLIGDLAAIPDSTRASKQPSKQQGSTGAPTSEVVDRDPMEMHPEEEPYRARPLHRLELSHFRINPDCNEGLEYAFDAVVRNRDKRKCIRGCTRPECCGEKFLAMARLGGLRTDPTVSSHEEQRILEEYLGEEIYLLEELTGKGRQDLLTEAKARLIADRFGKHRNHHQRPATPPGFWRTDMPNTQELELDREEARSLEREKVKERYREAMRPGGLWKYADE</sequence>
<feature type="compositionally biased region" description="Basic and acidic residues" evidence="5">
    <location>
        <begin position="422"/>
        <end position="437"/>
    </location>
</feature>
<feature type="region of interest" description="Disordered" evidence="5">
    <location>
        <begin position="183"/>
        <end position="202"/>
    </location>
</feature>
<feature type="region of interest" description="Disordered" evidence="5">
    <location>
        <begin position="210"/>
        <end position="305"/>
    </location>
</feature>
<evidence type="ECO:0000256" key="3">
    <source>
        <dbReference type="ARBA" id="ARBA00023242"/>
    </source>
</evidence>
<feature type="compositionally biased region" description="Basic and acidic residues" evidence="5">
    <location>
        <begin position="359"/>
        <end position="371"/>
    </location>
</feature>